<name>A0ABP1CLW0_9APHY</name>
<feature type="compositionally biased region" description="Polar residues" evidence="1">
    <location>
        <begin position="338"/>
        <end position="354"/>
    </location>
</feature>
<gene>
    <name evidence="4" type="ORF">GFSPODELE1_LOCUS1289</name>
</gene>
<feature type="region of interest" description="Disordered" evidence="1">
    <location>
        <begin position="297"/>
        <end position="354"/>
    </location>
</feature>
<keyword evidence="3" id="KW-0732">Signal</keyword>
<feature type="region of interest" description="Disordered" evidence="1">
    <location>
        <begin position="224"/>
        <end position="247"/>
    </location>
</feature>
<feature type="transmembrane region" description="Helical" evidence="2">
    <location>
        <begin position="257"/>
        <end position="279"/>
    </location>
</feature>
<reference evidence="5" key="1">
    <citation type="submission" date="2024-04" db="EMBL/GenBank/DDBJ databases">
        <authorList>
            <person name="Shaw F."/>
            <person name="Minotto A."/>
        </authorList>
    </citation>
    <scope>NUCLEOTIDE SEQUENCE [LARGE SCALE GENOMIC DNA]</scope>
</reference>
<sequence length="519" mass="55247">MAITPWLLHLLPSLLLLCAHPVAAILVNVTVDDSGPDPITGTQIVYAPPNTWSIGSNCSGCVAHPDPNAVFDRTWHEGTFSPGASNILTATFTFQGSALYVNCILSPNLDENSDMSFFLDGQFVGSFFQPPNSNPNFGYNFTVYTNSSIPYGNHTFTLQNGRIGGATSLVLLDSIVYSYDPSQIPASSLTGSILSSSSLLTAMSTYSFSCWFFAFCNVILGTQSSTSTTSSISPDTTEVSSVSGSTTRPLSSKTRTIAIVVSVVGGSLLIAALVAFFLWRRRRYRRYALPVEMVSTTDTSQIGDDPSSSGWAEGTWPKDEEPVHPSLIPLPGTRTPRTRGNASNSSHWSQPSADISERSVSTLISRNVGAVATTQLVPPPGSLSGHDRIGASGDGSGSDVVERDSQHDEGQTVIIRGPPHPFATATPSSPSYPHLPRSPQTPPSVASPTSPTSPLSSRSETPLTVKFSPNRRPDMLPSLSRGAHAIASISEPAHGPDPSRKARRQGLYVEESRPHNATD</sequence>
<dbReference type="EMBL" id="OZ037944">
    <property type="protein sequence ID" value="CAL1696645.1"/>
    <property type="molecule type" value="Genomic_DNA"/>
</dbReference>
<accession>A0ABP1CLW0</accession>
<keyword evidence="5" id="KW-1185">Reference proteome</keyword>
<keyword evidence="2" id="KW-0812">Transmembrane</keyword>
<protein>
    <submittedName>
        <fullName evidence="4">Uncharacterized protein</fullName>
    </submittedName>
</protein>
<organism evidence="4 5">
    <name type="scientific">Somion occarium</name>
    <dbReference type="NCBI Taxonomy" id="3059160"/>
    <lineage>
        <taxon>Eukaryota</taxon>
        <taxon>Fungi</taxon>
        <taxon>Dikarya</taxon>
        <taxon>Basidiomycota</taxon>
        <taxon>Agaricomycotina</taxon>
        <taxon>Agaricomycetes</taxon>
        <taxon>Polyporales</taxon>
        <taxon>Cerrenaceae</taxon>
        <taxon>Somion</taxon>
    </lineage>
</organism>
<feature type="region of interest" description="Disordered" evidence="1">
    <location>
        <begin position="372"/>
        <end position="519"/>
    </location>
</feature>
<evidence type="ECO:0000313" key="4">
    <source>
        <dbReference type="EMBL" id="CAL1696645.1"/>
    </source>
</evidence>
<evidence type="ECO:0000256" key="3">
    <source>
        <dbReference type="SAM" id="SignalP"/>
    </source>
</evidence>
<dbReference type="Gene3D" id="2.60.120.260">
    <property type="entry name" value="Galactose-binding domain-like"/>
    <property type="match status" value="1"/>
</dbReference>
<feature type="chain" id="PRO_5046414657" evidence="3">
    <location>
        <begin position="25"/>
        <end position="519"/>
    </location>
</feature>
<feature type="compositionally biased region" description="Basic and acidic residues" evidence="1">
    <location>
        <begin position="510"/>
        <end position="519"/>
    </location>
</feature>
<proteinExistence type="predicted"/>
<feature type="signal peptide" evidence="3">
    <location>
        <begin position="1"/>
        <end position="24"/>
    </location>
</feature>
<dbReference type="Proteomes" id="UP001497453">
    <property type="component" value="Chromosome 1"/>
</dbReference>
<feature type="compositionally biased region" description="Polar residues" evidence="1">
    <location>
        <begin position="297"/>
        <end position="310"/>
    </location>
</feature>
<feature type="compositionally biased region" description="Low complexity" evidence="1">
    <location>
        <begin position="443"/>
        <end position="462"/>
    </location>
</feature>
<evidence type="ECO:0000256" key="1">
    <source>
        <dbReference type="SAM" id="MobiDB-lite"/>
    </source>
</evidence>
<evidence type="ECO:0000313" key="5">
    <source>
        <dbReference type="Proteomes" id="UP001497453"/>
    </source>
</evidence>
<keyword evidence="2" id="KW-1133">Transmembrane helix</keyword>
<keyword evidence="2" id="KW-0472">Membrane</keyword>
<feature type="compositionally biased region" description="Basic and acidic residues" evidence="1">
    <location>
        <begin position="400"/>
        <end position="410"/>
    </location>
</feature>
<evidence type="ECO:0000256" key="2">
    <source>
        <dbReference type="SAM" id="Phobius"/>
    </source>
</evidence>